<comment type="caution">
    <text evidence="1">The sequence shown here is derived from an EMBL/GenBank/DDBJ whole genome shotgun (WGS) entry which is preliminary data.</text>
</comment>
<dbReference type="EMBL" id="JBHULD010000025">
    <property type="protein sequence ID" value="MFD2557198.1"/>
    <property type="molecule type" value="Genomic_DNA"/>
</dbReference>
<reference evidence="2" key="1">
    <citation type="journal article" date="2019" name="Int. J. Syst. Evol. Microbiol.">
        <title>The Global Catalogue of Microorganisms (GCM) 10K type strain sequencing project: providing services to taxonomists for standard genome sequencing and annotation.</title>
        <authorList>
            <consortium name="The Broad Institute Genomics Platform"/>
            <consortium name="The Broad Institute Genome Sequencing Center for Infectious Disease"/>
            <person name="Wu L."/>
            <person name="Ma J."/>
        </authorList>
    </citation>
    <scope>NUCLEOTIDE SEQUENCE [LARGE SCALE GENOMIC DNA]</scope>
    <source>
        <strain evidence="2">KCTC 52298</strain>
    </source>
</reference>
<evidence type="ECO:0000313" key="1">
    <source>
        <dbReference type="EMBL" id="MFD2557198.1"/>
    </source>
</evidence>
<accession>A0ABW5L8R1</accession>
<dbReference type="RefSeq" id="WP_210354425.1">
    <property type="nucleotide sequence ID" value="NZ_JAEQMU010000002.1"/>
</dbReference>
<protein>
    <submittedName>
        <fullName evidence="1">Uncharacterized protein</fullName>
    </submittedName>
</protein>
<gene>
    <name evidence="1" type="ORF">ACFSQW_22595</name>
</gene>
<evidence type="ECO:0000313" key="2">
    <source>
        <dbReference type="Proteomes" id="UP001597440"/>
    </source>
</evidence>
<organism evidence="1 2">
    <name type="scientific">Sphingobacterium tabacisoli</name>
    <dbReference type="NCBI Taxonomy" id="2044855"/>
    <lineage>
        <taxon>Bacteria</taxon>
        <taxon>Pseudomonadati</taxon>
        <taxon>Bacteroidota</taxon>
        <taxon>Sphingobacteriia</taxon>
        <taxon>Sphingobacteriales</taxon>
        <taxon>Sphingobacteriaceae</taxon>
        <taxon>Sphingobacterium</taxon>
    </lineage>
</organism>
<dbReference type="Proteomes" id="UP001597440">
    <property type="component" value="Unassembled WGS sequence"/>
</dbReference>
<sequence length="164" mass="19169">MIKIQLGNPEVLVLRIDKSMGVEDVLENIFPLDTDYSFLIWNNIFIPLSYKYDIPVMVFDFIKILSFLRDDNVLDLEVHWASNTFASIWILRKTDHHVHIKAEWKDVNGGLEGLLNNSNYTNVNVCEFDEQIKKVLMFLQAAIVKSKANLDLIYDYKKLHHWVG</sequence>
<keyword evidence="2" id="KW-1185">Reference proteome</keyword>
<name>A0ABW5L8R1_9SPHI</name>
<proteinExistence type="predicted"/>